<feature type="compositionally biased region" description="Low complexity" evidence="1">
    <location>
        <begin position="24"/>
        <end position="56"/>
    </location>
</feature>
<organism evidence="2 3">
    <name type="scientific">Streptomyces sulfonofaciens</name>
    <dbReference type="NCBI Taxonomy" id="68272"/>
    <lineage>
        <taxon>Bacteria</taxon>
        <taxon>Bacillati</taxon>
        <taxon>Actinomycetota</taxon>
        <taxon>Actinomycetes</taxon>
        <taxon>Kitasatosporales</taxon>
        <taxon>Streptomycetaceae</taxon>
        <taxon>Streptomyces</taxon>
    </lineage>
</organism>
<dbReference type="Proteomes" id="UP000603708">
    <property type="component" value="Unassembled WGS sequence"/>
</dbReference>
<comment type="caution">
    <text evidence="2">The sequence shown here is derived from an EMBL/GenBank/DDBJ whole genome shotgun (WGS) entry which is preliminary data.</text>
</comment>
<keyword evidence="3" id="KW-1185">Reference proteome</keyword>
<dbReference type="InterPro" id="IPR021678">
    <property type="entry name" value="DUF3263"/>
</dbReference>
<accession>A0A919L7U0</accession>
<evidence type="ECO:0000256" key="1">
    <source>
        <dbReference type="SAM" id="MobiDB-lite"/>
    </source>
</evidence>
<evidence type="ECO:0000313" key="3">
    <source>
        <dbReference type="Proteomes" id="UP000603708"/>
    </source>
</evidence>
<feature type="compositionally biased region" description="Basic and acidic residues" evidence="1">
    <location>
        <begin position="12"/>
        <end position="23"/>
    </location>
</feature>
<reference evidence="2" key="1">
    <citation type="journal article" date="2014" name="Int. J. Syst. Evol. Microbiol.">
        <title>Complete genome sequence of Corynebacterium casei LMG S-19264T (=DSM 44701T), isolated from a smear-ripened cheese.</title>
        <authorList>
            <consortium name="US DOE Joint Genome Institute (JGI-PGF)"/>
            <person name="Walter F."/>
            <person name="Albersmeier A."/>
            <person name="Kalinowski J."/>
            <person name="Ruckert C."/>
        </authorList>
    </citation>
    <scope>NUCLEOTIDE SEQUENCE</scope>
    <source>
        <strain evidence="2">JCM 5069</strain>
    </source>
</reference>
<protein>
    <recommendedName>
        <fullName evidence="4">DUF3263 domain-containing protein</fullName>
    </recommendedName>
</protein>
<sequence length="166" mass="16957">MDDSGAPGSTAPHEDEPRRRAPGDADAGTGTGTEGRTAADGGTDAGTDAGTGADAGSRTEGGPEAAQDAGTGSGTQSGTQSGTGGGAEGGADGPLSERHRAVLALEHRSWPGPGAKERAIRERLGLAPVRYYQLLNALLDDPRALAHDPVTVNRLRRVRARRRTER</sequence>
<feature type="compositionally biased region" description="Gly residues" evidence="1">
    <location>
        <begin position="71"/>
        <end position="92"/>
    </location>
</feature>
<evidence type="ECO:0008006" key="4">
    <source>
        <dbReference type="Google" id="ProtNLM"/>
    </source>
</evidence>
<name>A0A919L7U0_9ACTN</name>
<evidence type="ECO:0000313" key="2">
    <source>
        <dbReference type="EMBL" id="GHH85886.1"/>
    </source>
</evidence>
<proteinExistence type="predicted"/>
<dbReference type="EMBL" id="BNCD01000020">
    <property type="protein sequence ID" value="GHH85886.1"/>
    <property type="molecule type" value="Genomic_DNA"/>
</dbReference>
<reference evidence="2" key="2">
    <citation type="submission" date="2020-09" db="EMBL/GenBank/DDBJ databases">
        <authorList>
            <person name="Sun Q."/>
            <person name="Ohkuma M."/>
        </authorList>
    </citation>
    <scope>NUCLEOTIDE SEQUENCE</scope>
    <source>
        <strain evidence="2">JCM 5069</strain>
    </source>
</reference>
<dbReference type="AlphaFoldDB" id="A0A919L7U0"/>
<dbReference type="Pfam" id="PF11662">
    <property type="entry name" value="DUF3263"/>
    <property type="match status" value="1"/>
</dbReference>
<feature type="region of interest" description="Disordered" evidence="1">
    <location>
        <begin position="1"/>
        <end position="100"/>
    </location>
</feature>
<gene>
    <name evidence="2" type="ORF">GCM10018793_55570</name>
</gene>